<evidence type="ECO:0008006" key="3">
    <source>
        <dbReference type="Google" id="ProtNLM"/>
    </source>
</evidence>
<dbReference type="EMBL" id="CP000789">
    <property type="protein sequence ID" value="ABU70611.1"/>
    <property type="molecule type" value="Genomic_DNA"/>
</dbReference>
<reference evidence="1 2" key="1">
    <citation type="submission" date="2007-08" db="EMBL/GenBank/DDBJ databases">
        <authorList>
            <consortium name="The Vibrio harveyi Genome Sequencing Project"/>
            <person name="Bassler B."/>
            <person name="Clifton S.W."/>
            <person name="Fulton L."/>
            <person name="Delehaunty K."/>
            <person name="Fronick C."/>
            <person name="Harrison M."/>
            <person name="Markivic C."/>
            <person name="Fulton R."/>
            <person name="Tin-Wollam A.-M."/>
            <person name="Shah N."/>
            <person name="Pepin K."/>
            <person name="Nash W."/>
            <person name="Thiruvilangam P."/>
            <person name="Bhonagiri V."/>
            <person name="Waters C."/>
            <person name="Tu K.C."/>
            <person name="Irgon J."/>
            <person name="Wilson R.K."/>
        </authorList>
    </citation>
    <scope>NUCLEOTIDE SEQUENCE [LARGE SCALE GENOMIC DNA]</scope>
    <source>
        <strain evidence="2">ATCC BAA-1116 / BB120</strain>
    </source>
</reference>
<dbReference type="AlphaFoldDB" id="A7MTJ6"/>
<name>A7MTJ6_VIBC1</name>
<evidence type="ECO:0000313" key="1">
    <source>
        <dbReference type="EMBL" id="ABU70611.1"/>
    </source>
</evidence>
<accession>A7MTJ6</accession>
<dbReference type="KEGG" id="vha:VIBHAR_01642"/>
<dbReference type="PATRIC" id="fig|338187.25.peg.1022"/>
<proteinExistence type="predicted"/>
<sequence>MIEQVIENLDLAFHHIYRSKCKTNESNDLWHLAHDWSNQRENICDMLRLESYHFSPVLSYEYKDNKYLYTFRTVDALVIKAIALTLIEVLPRSPLCHSYKGHGGVKRALARVQACEGTYLLKTDVQDYYASIDHFLLLEKLSVYTSPDLLRLIYKALKCLNMHLVSIEKGLPRGSAMSHVLGNFYLHELDIPVIIEDA</sequence>
<dbReference type="RefSeq" id="WP_012127477.1">
    <property type="nucleotide sequence ID" value="NC_009783.1"/>
</dbReference>
<gene>
    <name evidence="1" type="ordered locus">VIBHAR_01642</name>
</gene>
<dbReference type="InterPro" id="IPR043502">
    <property type="entry name" value="DNA/RNA_pol_sf"/>
</dbReference>
<evidence type="ECO:0000313" key="2">
    <source>
        <dbReference type="Proteomes" id="UP000008152"/>
    </source>
</evidence>
<organism evidence="1 2">
    <name type="scientific">Vibrio campbellii (strain ATCC BAA-1116)</name>
    <dbReference type="NCBI Taxonomy" id="2902295"/>
    <lineage>
        <taxon>Bacteria</taxon>
        <taxon>Pseudomonadati</taxon>
        <taxon>Pseudomonadota</taxon>
        <taxon>Gammaproteobacteria</taxon>
        <taxon>Vibrionales</taxon>
        <taxon>Vibrionaceae</taxon>
        <taxon>Vibrio</taxon>
    </lineage>
</organism>
<dbReference type="SUPFAM" id="SSF56672">
    <property type="entry name" value="DNA/RNA polymerases"/>
    <property type="match status" value="1"/>
</dbReference>
<protein>
    <recommendedName>
        <fullName evidence="3">Reverse transcriptase domain-containing protein</fullName>
    </recommendedName>
</protein>
<dbReference type="Proteomes" id="UP000008152">
    <property type="component" value="Chromosome I"/>
</dbReference>